<dbReference type="PANTHER" id="PTHR45947">
    <property type="entry name" value="SULFOQUINOVOSYL TRANSFERASE SQD2"/>
    <property type="match status" value="1"/>
</dbReference>
<dbReference type="Gene3D" id="3.40.50.2000">
    <property type="entry name" value="Glycogen Phosphorylase B"/>
    <property type="match status" value="2"/>
</dbReference>
<reference evidence="6" key="1">
    <citation type="submission" date="2016-10" db="EMBL/GenBank/DDBJ databases">
        <authorList>
            <person name="Varghese N."/>
            <person name="Submissions S."/>
        </authorList>
    </citation>
    <scope>NUCLEOTIDE SEQUENCE [LARGE SCALE GENOMIC DNA]</scope>
    <source>
        <strain evidence="6">DSM 45419</strain>
    </source>
</reference>
<dbReference type="STRING" id="1137991.SAMN05660642_00702"/>
<protein>
    <submittedName>
        <fullName evidence="5">Glycosyltransferase involved in cell wall bisynthesis</fullName>
    </submittedName>
</protein>
<dbReference type="Pfam" id="PF00534">
    <property type="entry name" value="Glycos_transf_1"/>
    <property type="match status" value="1"/>
</dbReference>
<gene>
    <name evidence="5" type="ORF">SAMN05660642_00702</name>
</gene>
<dbReference type="RefSeq" id="WP_091213927.1">
    <property type="nucleotide sequence ID" value="NZ_FNHE01000002.1"/>
</dbReference>
<keyword evidence="6" id="KW-1185">Reference proteome</keyword>
<feature type="domain" description="Glycosyl transferase family 1" evidence="3">
    <location>
        <begin position="237"/>
        <end position="347"/>
    </location>
</feature>
<name>A0A1G9MMX2_9ACTN</name>
<dbReference type="InterPro" id="IPR050194">
    <property type="entry name" value="Glycosyltransferase_grp1"/>
</dbReference>
<sequence length="426" mass="44999">MRILIWHGYLLEGSGSNVYTRELARAWSRMGHEVVVLCQEPHPERYDLGGAAVVRPGLPGPLPVFVMGPYEDVQPRLLTEMDRVDREGFVAANAAAVRAQGPADLLLVNHVLLGAPVGAASGLPYVVKAHGSELEFAMRGDAELCAWARETLSGAAVVLAGSRHVSGVLSELVGVDPERVAVVPPGVDVEALRPRERAAALTALVEESLRDPAHPAGGHDERLPDVGNAERLAAFLSGDRRTVLYVGSLSAEKGVSLLLEALHGLDARAVVVGFGPARAELAAAAGPDVLFTGPLQHRHLAHLWPLADVSVVPSVFPEAFGMVAAEAAACGSPPLVARHSGLAEIAAGLEEEYPPHLRHLASFTSGDVEDLRTRLGELLDLDAGSWRALSRGARRAAVRLWSWDHVAGRIRELAAVAGDDGPGTGR</sequence>
<dbReference type="EMBL" id="FNHE01000002">
    <property type="protein sequence ID" value="SDL75371.1"/>
    <property type="molecule type" value="Genomic_DNA"/>
</dbReference>
<dbReference type="Pfam" id="PF13439">
    <property type="entry name" value="Glyco_transf_4"/>
    <property type="match status" value="1"/>
</dbReference>
<evidence type="ECO:0000259" key="3">
    <source>
        <dbReference type="Pfam" id="PF00534"/>
    </source>
</evidence>
<evidence type="ECO:0000256" key="2">
    <source>
        <dbReference type="ARBA" id="ARBA00022679"/>
    </source>
</evidence>
<feature type="domain" description="Glycosyltransferase subfamily 4-like N-terminal" evidence="4">
    <location>
        <begin position="14"/>
        <end position="190"/>
    </location>
</feature>
<evidence type="ECO:0000256" key="1">
    <source>
        <dbReference type="ARBA" id="ARBA00022676"/>
    </source>
</evidence>
<dbReference type="PANTHER" id="PTHR45947:SF3">
    <property type="entry name" value="SULFOQUINOVOSYL TRANSFERASE SQD2"/>
    <property type="match status" value="1"/>
</dbReference>
<evidence type="ECO:0000313" key="5">
    <source>
        <dbReference type="EMBL" id="SDL75371.1"/>
    </source>
</evidence>
<dbReference type="AlphaFoldDB" id="A0A1G9MMX2"/>
<proteinExistence type="predicted"/>
<keyword evidence="2 5" id="KW-0808">Transferase</keyword>
<dbReference type="GO" id="GO:0016758">
    <property type="term" value="F:hexosyltransferase activity"/>
    <property type="evidence" value="ECO:0007669"/>
    <property type="project" value="TreeGrafter"/>
</dbReference>
<dbReference type="InterPro" id="IPR028098">
    <property type="entry name" value="Glyco_trans_4-like_N"/>
</dbReference>
<organism evidence="5 6">
    <name type="scientific">Geodermatophilus siccatus</name>
    <dbReference type="NCBI Taxonomy" id="1137991"/>
    <lineage>
        <taxon>Bacteria</taxon>
        <taxon>Bacillati</taxon>
        <taxon>Actinomycetota</taxon>
        <taxon>Actinomycetes</taxon>
        <taxon>Geodermatophilales</taxon>
        <taxon>Geodermatophilaceae</taxon>
        <taxon>Geodermatophilus</taxon>
    </lineage>
</organism>
<dbReference type="GO" id="GO:1901137">
    <property type="term" value="P:carbohydrate derivative biosynthetic process"/>
    <property type="evidence" value="ECO:0007669"/>
    <property type="project" value="UniProtKB-ARBA"/>
</dbReference>
<evidence type="ECO:0000259" key="4">
    <source>
        <dbReference type="Pfam" id="PF13439"/>
    </source>
</evidence>
<dbReference type="Proteomes" id="UP000198680">
    <property type="component" value="Unassembled WGS sequence"/>
</dbReference>
<dbReference type="OrthoDB" id="9806887at2"/>
<keyword evidence="1" id="KW-0328">Glycosyltransferase</keyword>
<dbReference type="CDD" id="cd03801">
    <property type="entry name" value="GT4_PimA-like"/>
    <property type="match status" value="1"/>
</dbReference>
<accession>A0A1G9MMX2</accession>
<dbReference type="SUPFAM" id="SSF53756">
    <property type="entry name" value="UDP-Glycosyltransferase/glycogen phosphorylase"/>
    <property type="match status" value="1"/>
</dbReference>
<dbReference type="InterPro" id="IPR001296">
    <property type="entry name" value="Glyco_trans_1"/>
</dbReference>
<evidence type="ECO:0000313" key="6">
    <source>
        <dbReference type="Proteomes" id="UP000198680"/>
    </source>
</evidence>